<feature type="binding site" evidence="11">
    <location>
        <position position="129"/>
    </location>
    <ligand>
        <name>substrate</name>
    </ligand>
</feature>
<feature type="binding site" evidence="11">
    <location>
        <position position="34"/>
    </location>
    <ligand>
        <name>substrate</name>
    </ligand>
</feature>
<keyword evidence="6 11" id="KW-0547">Nucleotide-binding</keyword>
<dbReference type="OrthoDB" id="9792692at2"/>
<evidence type="ECO:0000256" key="1">
    <source>
        <dbReference type="ARBA" id="ARBA00004842"/>
    </source>
</evidence>
<feature type="binding site" evidence="11">
    <location>
        <position position="16"/>
    </location>
    <ligand>
        <name>Mg(2+)</name>
        <dbReference type="ChEBI" id="CHEBI:18420"/>
    </ligand>
</feature>
<comment type="similarity">
    <text evidence="2 11">Belongs to the shikimate kinase family.</text>
</comment>
<dbReference type="Pfam" id="PF01202">
    <property type="entry name" value="SKI"/>
    <property type="match status" value="1"/>
</dbReference>
<dbReference type="InterPro" id="IPR000623">
    <property type="entry name" value="Shikimate_kinase/TSH1"/>
</dbReference>
<comment type="pathway">
    <text evidence="1 11">Metabolic intermediate biosynthesis; chorismate biosynthesis; chorismate from D-erythrose 4-phosphate and phosphoenolpyruvate: step 5/7.</text>
</comment>
<keyword evidence="13" id="KW-1185">Reference proteome</keyword>
<dbReference type="UniPathway" id="UPA00053">
    <property type="reaction ID" value="UER00088"/>
</dbReference>
<evidence type="ECO:0000313" key="13">
    <source>
        <dbReference type="Proteomes" id="UP000269544"/>
    </source>
</evidence>
<dbReference type="EC" id="2.7.1.71" evidence="3 11"/>
<evidence type="ECO:0000256" key="3">
    <source>
        <dbReference type="ARBA" id="ARBA00012154"/>
    </source>
</evidence>
<comment type="cofactor">
    <cofactor evidence="11">
        <name>Mg(2+)</name>
        <dbReference type="ChEBI" id="CHEBI:18420"/>
    </cofactor>
    <text evidence="11">Binds 1 Mg(2+) ion per subunit.</text>
</comment>
<sequence>MKQNIVIIGMPGVGKTTIAREIGRLYHIPVIDIDEEIVKTHGDIPAIFAERGEAGFRAIEKEKVHIAAKAWGVVIATGGGSVLDPENVEALREGGKVYWLRRPLEELSSDGRPLSAGGLQAVEKLWQERKHIYDASKDVIVHNVRIRDAAEEIVRDFREE</sequence>
<feature type="binding site" evidence="11">
    <location>
        <position position="79"/>
    </location>
    <ligand>
        <name>substrate</name>
    </ligand>
</feature>
<comment type="subcellular location">
    <subcellularLocation>
        <location evidence="11">Cytoplasm</location>
    </subcellularLocation>
</comment>
<dbReference type="PANTHER" id="PTHR21087">
    <property type="entry name" value="SHIKIMATE KINASE"/>
    <property type="match status" value="1"/>
</dbReference>
<feature type="binding site" evidence="11">
    <location>
        <begin position="12"/>
        <end position="17"/>
    </location>
    <ligand>
        <name>ATP</name>
        <dbReference type="ChEBI" id="CHEBI:30616"/>
    </ligand>
</feature>
<dbReference type="AlphaFoldDB" id="A0A448V364"/>
<dbReference type="PANTHER" id="PTHR21087:SF16">
    <property type="entry name" value="SHIKIMATE KINASE 1, CHLOROPLASTIC"/>
    <property type="match status" value="1"/>
</dbReference>
<dbReference type="InterPro" id="IPR023000">
    <property type="entry name" value="Shikimate_kinase_CS"/>
</dbReference>
<dbReference type="PROSITE" id="PS01128">
    <property type="entry name" value="SHIKIMATE_KINASE"/>
    <property type="match status" value="1"/>
</dbReference>
<evidence type="ECO:0000256" key="7">
    <source>
        <dbReference type="ARBA" id="ARBA00022777"/>
    </source>
</evidence>
<accession>A0A448V364</accession>
<comment type="function">
    <text evidence="11">Catalyzes the specific phosphorylation of the 3-hydroxyl group of shikimic acid using ATP as a cosubstrate.</text>
</comment>
<dbReference type="Proteomes" id="UP000269544">
    <property type="component" value="Chromosome"/>
</dbReference>
<dbReference type="RefSeq" id="WP_126466124.1">
    <property type="nucleotide sequence ID" value="NZ_LR134523.1"/>
</dbReference>
<feature type="binding site" evidence="11">
    <location>
        <position position="57"/>
    </location>
    <ligand>
        <name>substrate</name>
    </ligand>
</feature>
<dbReference type="Gene3D" id="3.40.50.300">
    <property type="entry name" value="P-loop containing nucleotide triphosphate hydrolases"/>
    <property type="match status" value="1"/>
</dbReference>
<proteinExistence type="inferred from homology"/>
<dbReference type="GO" id="GO:0009073">
    <property type="term" value="P:aromatic amino acid family biosynthetic process"/>
    <property type="evidence" value="ECO:0007669"/>
    <property type="project" value="UniProtKB-KW"/>
</dbReference>
<keyword evidence="9 11" id="KW-0057">Aromatic amino acid biosynthesis</keyword>
<dbReference type="InterPro" id="IPR031322">
    <property type="entry name" value="Shikimate/glucono_kinase"/>
</dbReference>
<evidence type="ECO:0000256" key="9">
    <source>
        <dbReference type="ARBA" id="ARBA00023141"/>
    </source>
</evidence>
<organism evidence="12 13">
    <name type="scientific">Aedoeadaptatus ivorii</name>
    <dbReference type="NCBI Taxonomy" id="54006"/>
    <lineage>
        <taxon>Bacteria</taxon>
        <taxon>Bacillati</taxon>
        <taxon>Bacillota</taxon>
        <taxon>Tissierellia</taxon>
        <taxon>Tissierellales</taxon>
        <taxon>Peptoniphilaceae</taxon>
        <taxon>Aedoeadaptatus</taxon>
    </lineage>
</organism>
<keyword evidence="4 11" id="KW-0028">Amino-acid biosynthesis</keyword>
<evidence type="ECO:0000256" key="10">
    <source>
        <dbReference type="ARBA" id="ARBA00048567"/>
    </source>
</evidence>
<feature type="binding site" evidence="11">
    <location>
        <position position="112"/>
    </location>
    <ligand>
        <name>ATP</name>
        <dbReference type="ChEBI" id="CHEBI:30616"/>
    </ligand>
</feature>
<dbReference type="GO" id="GO:0004765">
    <property type="term" value="F:shikimate kinase activity"/>
    <property type="evidence" value="ECO:0007669"/>
    <property type="project" value="UniProtKB-UniRule"/>
</dbReference>
<evidence type="ECO:0000256" key="4">
    <source>
        <dbReference type="ARBA" id="ARBA00022605"/>
    </source>
</evidence>
<protein>
    <recommendedName>
        <fullName evidence="3 11">Shikimate kinase</fullName>
        <shortName evidence="11">SK</shortName>
        <ecNumber evidence="3 11">2.7.1.71</ecNumber>
    </recommendedName>
</protein>
<dbReference type="InterPro" id="IPR027417">
    <property type="entry name" value="P-loop_NTPase"/>
</dbReference>
<comment type="caution">
    <text evidence="11">Lacks conserved residue(s) required for the propagation of feature annotation.</text>
</comment>
<evidence type="ECO:0000256" key="8">
    <source>
        <dbReference type="ARBA" id="ARBA00022840"/>
    </source>
</evidence>
<dbReference type="GO" id="GO:0009423">
    <property type="term" value="P:chorismate biosynthetic process"/>
    <property type="evidence" value="ECO:0007669"/>
    <property type="project" value="UniProtKB-UniRule"/>
</dbReference>
<keyword evidence="11" id="KW-0963">Cytoplasm</keyword>
<dbReference type="HAMAP" id="MF_00109">
    <property type="entry name" value="Shikimate_kinase"/>
    <property type="match status" value="1"/>
</dbReference>
<dbReference type="SUPFAM" id="SSF52540">
    <property type="entry name" value="P-loop containing nucleoside triphosphate hydrolases"/>
    <property type="match status" value="1"/>
</dbReference>
<name>A0A448V364_9FIRM</name>
<gene>
    <name evidence="11 12" type="primary">aroK</name>
    <name evidence="12" type="ORF">NCTC13079_01425</name>
</gene>
<keyword evidence="11" id="KW-0460">Magnesium</keyword>
<dbReference type="GO" id="GO:0000287">
    <property type="term" value="F:magnesium ion binding"/>
    <property type="evidence" value="ECO:0007669"/>
    <property type="project" value="UniProtKB-UniRule"/>
</dbReference>
<evidence type="ECO:0000256" key="6">
    <source>
        <dbReference type="ARBA" id="ARBA00022741"/>
    </source>
</evidence>
<evidence type="ECO:0000256" key="11">
    <source>
        <dbReference type="HAMAP-Rule" id="MF_00109"/>
    </source>
</evidence>
<evidence type="ECO:0000313" key="12">
    <source>
        <dbReference type="EMBL" id="VEJ36221.1"/>
    </source>
</evidence>
<dbReference type="CDD" id="cd00464">
    <property type="entry name" value="SK"/>
    <property type="match status" value="1"/>
</dbReference>
<comment type="catalytic activity">
    <reaction evidence="10 11">
        <text>shikimate + ATP = 3-phosphoshikimate + ADP + H(+)</text>
        <dbReference type="Rhea" id="RHEA:13121"/>
        <dbReference type="ChEBI" id="CHEBI:15378"/>
        <dbReference type="ChEBI" id="CHEBI:30616"/>
        <dbReference type="ChEBI" id="CHEBI:36208"/>
        <dbReference type="ChEBI" id="CHEBI:145989"/>
        <dbReference type="ChEBI" id="CHEBI:456216"/>
        <dbReference type="EC" id="2.7.1.71"/>
    </reaction>
</comment>
<keyword evidence="7 11" id="KW-0418">Kinase</keyword>
<dbReference type="GO" id="GO:0005829">
    <property type="term" value="C:cytosol"/>
    <property type="evidence" value="ECO:0007669"/>
    <property type="project" value="TreeGrafter"/>
</dbReference>
<dbReference type="EMBL" id="LR134523">
    <property type="protein sequence ID" value="VEJ36221.1"/>
    <property type="molecule type" value="Genomic_DNA"/>
</dbReference>
<dbReference type="PRINTS" id="PR01100">
    <property type="entry name" value="SHIKIMTKNASE"/>
</dbReference>
<dbReference type="GO" id="GO:0008652">
    <property type="term" value="P:amino acid biosynthetic process"/>
    <property type="evidence" value="ECO:0007669"/>
    <property type="project" value="UniProtKB-KW"/>
</dbReference>
<keyword evidence="5 11" id="KW-0808">Transferase</keyword>
<dbReference type="GO" id="GO:0005524">
    <property type="term" value="F:ATP binding"/>
    <property type="evidence" value="ECO:0007669"/>
    <property type="project" value="UniProtKB-UniRule"/>
</dbReference>
<evidence type="ECO:0000256" key="5">
    <source>
        <dbReference type="ARBA" id="ARBA00022679"/>
    </source>
</evidence>
<keyword evidence="11" id="KW-0479">Metal-binding</keyword>
<keyword evidence="8 11" id="KW-0067">ATP-binding</keyword>
<comment type="subunit">
    <text evidence="11">Monomer.</text>
</comment>
<evidence type="ECO:0000256" key="2">
    <source>
        <dbReference type="ARBA" id="ARBA00006997"/>
    </source>
</evidence>
<reference evidence="12 13" key="1">
    <citation type="submission" date="2018-12" db="EMBL/GenBank/DDBJ databases">
        <authorList>
            <consortium name="Pathogen Informatics"/>
        </authorList>
    </citation>
    <scope>NUCLEOTIDE SEQUENCE [LARGE SCALE GENOMIC DNA]</scope>
    <source>
        <strain evidence="12 13">NCTC13079</strain>
    </source>
</reference>
<dbReference type="KEGG" id="piv:NCTC13079_01425"/>